<proteinExistence type="predicted"/>
<feature type="coiled-coil region" evidence="1">
    <location>
        <begin position="216"/>
        <end position="265"/>
    </location>
</feature>
<accession>A0A8S2GFR0</accession>
<feature type="coiled-coil region" evidence="1">
    <location>
        <begin position="162"/>
        <end position="189"/>
    </location>
</feature>
<dbReference type="AlphaFoldDB" id="A0A8S2GFR0"/>
<evidence type="ECO:0000256" key="2">
    <source>
        <dbReference type="SAM" id="MobiDB-lite"/>
    </source>
</evidence>
<evidence type="ECO:0000256" key="1">
    <source>
        <dbReference type="SAM" id="Coils"/>
    </source>
</evidence>
<evidence type="ECO:0000313" key="5">
    <source>
        <dbReference type="Proteomes" id="UP000682733"/>
    </source>
</evidence>
<name>A0A8S2GFR0_9BILA</name>
<comment type="caution">
    <text evidence="4">The sequence shown here is derived from an EMBL/GenBank/DDBJ whole genome shotgun (WGS) entry which is preliminary data.</text>
</comment>
<feature type="compositionally biased region" description="Polar residues" evidence="2">
    <location>
        <begin position="551"/>
        <end position="567"/>
    </location>
</feature>
<organism evidence="4 5">
    <name type="scientific">Didymodactylos carnosus</name>
    <dbReference type="NCBI Taxonomy" id="1234261"/>
    <lineage>
        <taxon>Eukaryota</taxon>
        <taxon>Metazoa</taxon>
        <taxon>Spiralia</taxon>
        <taxon>Gnathifera</taxon>
        <taxon>Rotifera</taxon>
        <taxon>Eurotatoria</taxon>
        <taxon>Bdelloidea</taxon>
        <taxon>Philodinida</taxon>
        <taxon>Philodinidae</taxon>
        <taxon>Didymodactylos</taxon>
    </lineage>
</organism>
<protein>
    <submittedName>
        <fullName evidence="4">Uncharacterized protein</fullName>
    </submittedName>
</protein>
<feature type="region of interest" description="Disordered" evidence="2">
    <location>
        <begin position="457"/>
        <end position="484"/>
    </location>
</feature>
<gene>
    <name evidence="3" type="ORF">OVA965_LOCUS1067</name>
    <name evidence="4" type="ORF">TMI583_LOCUS1068</name>
</gene>
<feature type="compositionally biased region" description="Polar residues" evidence="2">
    <location>
        <begin position="517"/>
        <end position="543"/>
    </location>
</feature>
<feature type="compositionally biased region" description="Basic and acidic residues" evidence="2">
    <location>
        <begin position="374"/>
        <end position="389"/>
    </location>
</feature>
<feature type="region of interest" description="Disordered" evidence="2">
    <location>
        <begin position="516"/>
        <end position="567"/>
    </location>
</feature>
<reference evidence="4" key="1">
    <citation type="submission" date="2021-02" db="EMBL/GenBank/DDBJ databases">
        <authorList>
            <person name="Nowell W R."/>
        </authorList>
    </citation>
    <scope>NUCLEOTIDE SEQUENCE</scope>
</reference>
<feature type="compositionally biased region" description="Polar residues" evidence="2">
    <location>
        <begin position="457"/>
        <end position="472"/>
    </location>
</feature>
<dbReference type="EMBL" id="CAJOBA010000180">
    <property type="protein sequence ID" value="CAF3511364.1"/>
    <property type="molecule type" value="Genomic_DNA"/>
</dbReference>
<dbReference type="Proteomes" id="UP000677228">
    <property type="component" value="Unassembled WGS sequence"/>
</dbReference>
<dbReference type="EMBL" id="CAJNOK010000180">
    <property type="protein sequence ID" value="CAF0734839.1"/>
    <property type="molecule type" value="Genomic_DNA"/>
</dbReference>
<feature type="coiled-coil region" evidence="1">
    <location>
        <begin position="17"/>
        <end position="51"/>
    </location>
</feature>
<dbReference type="Proteomes" id="UP000682733">
    <property type="component" value="Unassembled WGS sequence"/>
</dbReference>
<evidence type="ECO:0000313" key="3">
    <source>
        <dbReference type="EMBL" id="CAF0734839.1"/>
    </source>
</evidence>
<keyword evidence="1" id="KW-0175">Coiled coil</keyword>
<evidence type="ECO:0000313" key="4">
    <source>
        <dbReference type="EMBL" id="CAF3511364.1"/>
    </source>
</evidence>
<feature type="region of interest" description="Disordered" evidence="2">
    <location>
        <begin position="367"/>
        <end position="400"/>
    </location>
</feature>
<feature type="compositionally biased region" description="Basic and acidic residues" evidence="2">
    <location>
        <begin position="473"/>
        <end position="484"/>
    </location>
</feature>
<sequence length="567" mass="66933">MVDISQRHLCDYLSSQNEDLLTAYRSFEQKCNNLETEVKRKDETIHALRNQVLSHNQKHSLPLKVVNENRCLNDGENVQYPRYGTISHTHWNNVAKDRELAKLKALIFQRDNDIIALTATHKNEIAQVEDRLQRERQVWNEHRDTVIANERCRFEEEKAHAIKDIQHELKLEQDRNNKLQQKLYDLQTRLSETQIMLKESAHERINAVFNTKELCRKEYQEEVNHLRTQLQMKKDEDLSQLQLRVKELEENLQNVSISNADTSIKQNELFINMITYEKMCVRLLHDIIKKLLISMDSSSHLHATIPSISSYTYDEESVVTRVPSRCALKILQDTVDDVNQYILEQRIQLETKSKFLRKANAFSDKTSHYANDNRNYHSVDKEKLSKRYENSGYNSKTKENSDSYYFRDVDRLANIDEQKMRNLQYQLTSKQNDTIDNLVQKLEKHIENELERLTKQRLTLSNNSSEPRSLNETNDHRPSSFIEPKKVKFESVEPDQETLIRHLQERITDLRDDNIRLRQQSRSTPSTSMLNTKIQLNDSNRYSSDNKNDESFNSNFTVQSQSGRNMT</sequence>